<sequence>MLATGHGCGQDTGEGWELRTTCLTFSLFFSHGQPRAVAEAATHPAFSATVAHLTAHPDIVTANPTEAVRLFDSIVSNVRTLGHAAMVAVAPLVAILAAIPNLATAHVGATTSLLQAIDRLAQDAPNTVAFDRAGVVQPLVAHIKACPHLVDNQPGVAQSLLAAIGFLARNRAITKAFGRAGVAGPMVALFPHPLNLAATVATGALLFAIRNLTQDPELAASFGRAGVAGPLAAVMDNLVVCLSEEITQLILGVVTNLSSNPDNLTGCLQVLDRLFDTCAAKTVLQTIVEMTPKAAAVTLVTAFRPRLEQLREEYPRLCFFPCAKKKSVLATRCSRKICSIGVVCHGFNCGIYNALCLDRKCLNFFLRSACRRGGTRYLSMATQKVVLILTCEGKTKRKVLFPKDAGFEAFKTLIARQFAPESVDEISYVYEGETFVIGTDDTLEGFLLEDRPPPLKITLSGSHGEQPTATGTTALAGTNAPKAVSNDDHSVSVAPDSIITAPPPQPASPPEVRMAAASDPNPPVTTEPGNGKNEPIADQKQEQKEQKGAAASVPPAPPGADAPAGAPAEAPVAFAKVWKPIAIYLVS</sequence>
<accession>A0ABQ8UJW7</accession>
<evidence type="ECO:0000313" key="3">
    <source>
        <dbReference type="Proteomes" id="UP001141327"/>
    </source>
</evidence>
<name>A0ABQ8UJW7_9EUKA</name>
<dbReference type="SUPFAM" id="SSF48371">
    <property type="entry name" value="ARM repeat"/>
    <property type="match status" value="1"/>
</dbReference>
<feature type="region of interest" description="Disordered" evidence="1">
    <location>
        <begin position="454"/>
        <end position="568"/>
    </location>
</feature>
<dbReference type="InterPro" id="IPR011989">
    <property type="entry name" value="ARM-like"/>
</dbReference>
<gene>
    <name evidence="2" type="ORF">PAPYR_6395</name>
</gene>
<evidence type="ECO:0000256" key="1">
    <source>
        <dbReference type="SAM" id="MobiDB-lite"/>
    </source>
</evidence>
<dbReference type="InterPro" id="IPR016024">
    <property type="entry name" value="ARM-type_fold"/>
</dbReference>
<evidence type="ECO:0008006" key="4">
    <source>
        <dbReference type="Google" id="ProtNLM"/>
    </source>
</evidence>
<comment type="caution">
    <text evidence="2">The sequence shown here is derived from an EMBL/GenBank/DDBJ whole genome shotgun (WGS) entry which is preliminary data.</text>
</comment>
<feature type="compositionally biased region" description="Low complexity" evidence="1">
    <location>
        <begin position="468"/>
        <end position="480"/>
    </location>
</feature>
<dbReference type="Gene3D" id="1.25.10.10">
    <property type="entry name" value="Leucine-rich Repeat Variant"/>
    <property type="match status" value="1"/>
</dbReference>
<feature type="compositionally biased region" description="Basic and acidic residues" evidence="1">
    <location>
        <begin position="535"/>
        <end position="547"/>
    </location>
</feature>
<protein>
    <recommendedName>
        <fullName evidence="4">PB1 domain-containing protein</fullName>
    </recommendedName>
</protein>
<evidence type="ECO:0000313" key="2">
    <source>
        <dbReference type="EMBL" id="KAJ4457997.1"/>
    </source>
</evidence>
<organism evidence="2 3">
    <name type="scientific">Paratrimastix pyriformis</name>
    <dbReference type="NCBI Taxonomy" id="342808"/>
    <lineage>
        <taxon>Eukaryota</taxon>
        <taxon>Metamonada</taxon>
        <taxon>Preaxostyla</taxon>
        <taxon>Paratrimastigidae</taxon>
        <taxon>Paratrimastix</taxon>
    </lineage>
</organism>
<proteinExistence type="predicted"/>
<keyword evidence="3" id="KW-1185">Reference proteome</keyword>
<dbReference type="EMBL" id="JAPMOS010000036">
    <property type="protein sequence ID" value="KAJ4457997.1"/>
    <property type="molecule type" value="Genomic_DNA"/>
</dbReference>
<dbReference type="Proteomes" id="UP001141327">
    <property type="component" value="Unassembled WGS sequence"/>
</dbReference>
<reference evidence="2" key="1">
    <citation type="journal article" date="2022" name="bioRxiv">
        <title>Genomics of Preaxostyla Flagellates Illuminates Evolutionary Transitions and the Path Towards Mitochondrial Loss.</title>
        <authorList>
            <person name="Novak L.V.F."/>
            <person name="Treitli S.C."/>
            <person name="Pyrih J."/>
            <person name="Halakuc P."/>
            <person name="Pipaliya S.V."/>
            <person name="Vacek V."/>
            <person name="Brzon O."/>
            <person name="Soukal P."/>
            <person name="Eme L."/>
            <person name="Dacks J.B."/>
            <person name="Karnkowska A."/>
            <person name="Elias M."/>
            <person name="Hampl V."/>
        </authorList>
    </citation>
    <scope>NUCLEOTIDE SEQUENCE</scope>
    <source>
        <strain evidence="2">RCP-MX</strain>
    </source>
</reference>